<sequence>MILTATHGKTALPSLDDFKTLTDPGKVMILLPSSSKEKMVKSTRKRSGSERVNDRLPLAVEDPPPEYELEATQTQHEPQAGHVHHSQTPPTLPSPSQVGDEYLLSLFAKCAEGKHQRVTQYGCTGVIMAACLFPVGLDREVKCQRCGEVLKHKKRLSMRKGPKAIEGGEGHVEQVYAH</sequence>
<comment type="caution">
    <text evidence="2">The sequence shown here is derived from an EMBL/GenBank/DDBJ whole genome shotgun (WGS) entry which is preliminary data.</text>
</comment>
<name>A0AAW0B7P8_9AGAR</name>
<organism evidence="2 3">
    <name type="scientific">Paramarasmius palmivorus</name>
    <dbReference type="NCBI Taxonomy" id="297713"/>
    <lineage>
        <taxon>Eukaryota</taxon>
        <taxon>Fungi</taxon>
        <taxon>Dikarya</taxon>
        <taxon>Basidiomycota</taxon>
        <taxon>Agaricomycotina</taxon>
        <taxon>Agaricomycetes</taxon>
        <taxon>Agaricomycetidae</taxon>
        <taxon>Agaricales</taxon>
        <taxon>Marasmiineae</taxon>
        <taxon>Marasmiaceae</taxon>
        <taxon>Paramarasmius</taxon>
    </lineage>
</organism>
<accession>A0AAW0B7P8</accession>
<proteinExistence type="predicted"/>
<feature type="region of interest" description="Disordered" evidence="1">
    <location>
        <begin position="35"/>
        <end position="97"/>
    </location>
</feature>
<dbReference type="AlphaFoldDB" id="A0AAW0B7P8"/>
<keyword evidence="3" id="KW-1185">Reference proteome</keyword>
<evidence type="ECO:0000256" key="1">
    <source>
        <dbReference type="SAM" id="MobiDB-lite"/>
    </source>
</evidence>
<evidence type="ECO:0008006" key="4">
    <source>
        <dbReference type="Google" id="ProtNLM"/>
    </source>
</evidence>
<evidence type="ECO:0000313" key="2">
    <source>
        <dbReference type="EMBL" id="KAK7021304.1"/>
    </source>
</evidence>
<reference evidence="2 3" key="1">
    <citation type="submission" date="2024-01" db="EMBL/GenBank/DDBJ databases">
        <title>A draft genome for a cacao thread blight-causing isolate of Paramarasmius palmivorus.</title>
        <authorList>
            <person name="Baruah I.K."/>
            <person name="Bukari Y."/>
            <person name="Amoako-Attah I."/>
            <person name="Meinhardt L.W."/>
            <person name="Bailey B.A."/>
            <person name="Cohen S.P."/>
        </authorList>
    </citation>
    <scope>NUCLEOTIDE SEQUENCE [LARGE SCALE GENOMIC DNA]</scope>
    <source>
        <strain evidence="2 3">GH-12</strain>
    </source>
</reference>
<feature type="compositionally biased region" description="Low complexity" evidence="1">
    <location>
        <begin position="86"/>
        <end position="97"/>
    </location>
</feature>
<gene>
    <name evidence="2" type="ORF">VNI00_017479</name>
</gene>
<dbReference type="Proteomes" id="UP001383192">
    <property type="component" value="Unassembled WGS sequence"/>
</dbReference>
<dbReference type="EMBL" id="JAYKXP010000173">
    <property type="protein sequence ID" value="KAK7021304.1"/>
    <property type="molecule type" value="Genomic_DNA"/>
</dbReference>
<evidence type="ECO:0000313" key="3">
    <source>
        <dbReference type="Proteomes" id="UP001383192"/>
    </source>
</evidence>
<protein>
    <recommendedName>
        <fullName evidence="4">LITAF domain-containing protein</fullName>
    </recommendedName>
</protein>